<keyword evidence="1" id="KW-1133">Transmembrane helix</keyword>
<protein>
    <submittedName>
        <fullName evidence="2">DUF3592 domain-containing protein</fullName>
    </submittedName>
</protein>
<dbReference type="EMBL" id="SNVI01000001">
    <property type="protein sequence ID" value="TFE45174.1"/>
    <property type="molecule type" value="Genomic_DNA"/>
</dbReference>
<organism evidence="2 3">
    <name type="scientific">Paraburkholderia dipogonis</name>
    <dbReference type="NCBI Taxonomy" id="1211383"/>
    <lineage>
        <taxon>Bacteria</taxon>
        <taxon>Pseudomonadati</taxon>
        <taxon>Pseudomonadota</taxon>
        <taxon>Betaproteobacteria</taxon>
        <taxon>Burkholderiales</taxon>
        <taxon>Burkholderiaceae</taxon>
        <taxon>Paraburkholderia</taxon>
    </lineage>
</organism>
<evidence type="ECO:0000313" key="2">
    <source>
        <dbReference type="EMBL" id="TFE45174.1"/>
    </source>
</evidence>
<keyword evidence="1" id="KW-0812">Transmembrane</keyword>
<sequence length="138" mass="15043">MFRFFASLVLGCAFLFAALINVLSTWQVVQSSVVVPGRVVALSAGGSHPQINFMTQEGEVISYPQEGFIYGMKVGQDVKVRYAKNRPLRSARIDAFGSIWATALAFTFIGACAILTAVSNWARKQESGNGRHEVLAKE</sequence>
<reference evidence="2 3" key="1">
    <citation type="submission" date="2019-03" db="EMBL/GenBank/DDBJ databases">
        <title>Complete Genome Sequence of Paraburkholderia dipogonis ICMP 19430T, a Nitrogen-fixing Symbiont of the South African Invasive Legume Dipogon lignosus in New Zealand.</title>
        <authorList>
            <person name="De Meyer S.E."/>
        </authorList>
    </citation>
    <scope>NUCLEOTIDE SEQUENCE [LARGE SCALE GENOMIC DNA]</scope>
    <source>
        <strain evidence="2 3">ICMP 19430</strain>
    </source>
</reference>
<name>A0A4Y8N5Y4_9BURK</name>
<dbReference type="AlphaFoldDB" id="A0A4Y8N5Y4"/>
<gene>
    <name evidence="2" type="ORF">E2553_09205</name>
</gene>
<evidence type="ECO:0000313" key="3">
    <source>
        <dbReference type="Proteomes" id="UP000297385"/>
    </source>
</evidence>
<evidence type="ECO:0000256" key="1">
    <source>
        <dbReference type="SAM" id="Phobius"/>
    </source>
</evidence>
<feature type="transmembrane region" description="Helical" evidence="1">
    <location>
        <begin position="99"/>
        <end position="122"/>
    </location>
</feature>
<keyword evidence="1" id="KW-0472">Membrane</keyword>
<dbReference type="RefSeq" id="WP_134456928.1">
    <property type="nucleotide sequence ID" value="NZ_JBHMFL010000175.1"/>
</dbReference>
<accession>A0A4Y8N5Y4</accession>
<comment type="caution">
    <text evidence="2">The sequence shown here is derived from an EMBL/GenBank/DDBJ whole genome shotgun (WGS) entry which is preliminary data.</text>
</comment>
<dbReference type="Proteomes" id="UP000297385">
    <property type="component" value="Unassembled WGS sequence"/>
</dbReference>
<proteinExistence type="predicted"/>
<dbReference type="GeneID" id="97306220"/>